<dbReference type="SUPFAM" id="SSF56281">
    <property type="entry name" value="Metallo-hydrolase/oxidoreductase"/>
    <property type="match status" value="1"/>
</dbReference>
<proteinExistence type="predicted"/>
<dbReference type="Proteomes" id="UP000270524">
    <property type="component" value="Unassembled WGS sequence"/>
</dbReference>
<reference evidence="1 2" key="1">
    <citation type="submission" date="2018-08" db="EMBL/GenBank/DDBJ databases">
        <title>Recombination of ecologically and evolutionarily significant loci maintains genetic cohesion in the Pseudomonas syringae species complex.</title>
        <authorList>
            <person name="Dillon M."/>
            <person name="Thakur S."/>
            <person name="Almeida R.N.D."/>
            <person name="Weir B.S."/>
            <person name="Guttman D.S."/>
        </authorList>
    </citation>
    <scope>NUCLEOTIDE SEQUENCE [LARGE SCALE GENOMIC DNA]</scope>
    <source>
        <strain evidence="1 2">ICMP 15203</strain>
    </source>
</reference>
<protein>
    <recommendedName>
        <fullName evidence="3">Metallohydrolase</fullName>
    </recommendedName>
</protein>
<comment type="caution">
    <text evidence="1">The sequence shown here is derived from an EMBL/GenBank/DDBJ whole genome shotgun (WGS) entry which is preliminary data.</text>
</comment>
<dbReference type="InterPro" id="IPR036866">
    <property type="entry name" value="RibonucZ/Hydroxyglut_hydro"/>
</dbReference>
<evidence type="ECO:0000313" key="2">
    <source>
        <dbReference type="Proteomes" id="UP000270524"/>
    </source>
</evidence>
<sequence>MGAKIAFFPVDNGDMTLIRLADTRVTTLLIDIKIRKAADDPADDTPDVAAQLRKRLQYDTKGRPFVDVFLLSHPDQDHISGLKTHFWLGSPEDYPDDQKKTTEKRIIIKEIWSSPMVFRRHEKTNHVLCQDAKDFASEVRRRVKKWKENRWAIDGNRIIILGEDEGNKTDDLQDVLVKTGETLDKICGTSYSSYFSAVLLAPAPRQEDELEDKLSKNNSSVIMRMKIFASQHSANHVKFLSGGDAGVLIWERLWEKYKHEPEVLEYDLLQAPHHCSWRSMSYDSWSEKGKDAKVCEGARHALSQALDGATIISSSAKIVDDENDPPCIRAKDEYKSILKPGDGAFLCTGDDKAGDETELEIQANGKLVRIAVGAAAAGLSVAAAATPRAGKS</sequence>
<organism evidence="1 2">
    <name type="scientific">Pseudomonas cannabina</name>
    <dbReference type="NCBI Taxonomy" id="86840"/>
    <lineage>
        <taxon>Bacteria</taxon>
        <taxon>Pseudomonadati</taxon>
        <taxon>Pseudomonadota</taxon>
        <taxon>Gammaproteobacteria</taxon>
        <taxon>Pseudomonadales</taxon>
        <taxon>Pseudomonadaceae</taxon>
        <taxon>Pseudomonas</taxon>
    </lineage>
</organism>
<dbReference type="EMBL" id="RBPJ01000313">
    <property type="protein sequence ID" value="RMN88020.1"/>
    <property type="molecule type" value="Genomic_DNA"/>
</dbReference>
<dbReference type="GeneID" id="64465813"/>
<evidence type="ECO:0000313" key="1">
    <source>
        <dbReference type="EMBL" id="RMN88020.1"/>
    </source>
</evidence>
<dbReference type="AlphaFoldDB" id="A0A3M3QVB9"/>
<dbReference type="RefSeq" id="WP_007249585.1">
    <property type="nucleotide sequence ID" value="NZ_CP178532.1"/>
</dbReference>
<accession>A0A3M3QVB9</accession>
<name>A0A3M3QVB9_PSECA</name>
<dbReference type="Gene3D" id="3.60.15.10">
    <property type="entry name" value="Ribonuclease Z/Hydroxyacylglutathione hydrolase-like"/>
    <property type="match status" value="1"/>
</dbReference>
<gene>
    <name evidence="1" type="ORF">ALQ51_00324</name>
</gene>
<evidence type="ECO:0008006" key="3">
    <source>
        <dbReference type="Google" id="ProtNLM"/>
    </source>
</evidence>